<proteinExistence type="predicted"/>
<dbReference type="EMBL" id="JH793788">
    <property type="protein sequence ID" value="ELQ34422.1"/>
    <property type="molecule type" value="Genomic_DNA"/>
</dbReference>
<organism evidence="1">
    <name type="scientific">Pyricularia oryzae (strain Y34)</name>
    <name type="common">Rice blast fungus</name>
    <name type="synonym">Magnaporthe oryzae</name>
    <dbReference type="NCBI Taxonomy" id="1143189"/>
    <lineage>
        <taxon>Eukaryota</taxon>
        <taxon>Fungi</taxon>
        <taxon>Dikarya</taxon>
        <taxon>Ascomycota</taxon>
        <taxon>Pezizomycotina</taxon>
        <taxon>Sordariomycetes</taxon>
        <taxon>Sordariomycetidae</taxon>
        <taxon>Magnaporthales</taxon>
        <taxon>Pyriculariaceae</taxon>
        <taxon>Pyricularia</taxon>
    </lineage>
</organism>
<name>A0AA97NQH3_PYRO3</name>
<evidence type="ECO:0000313" key="1">
    <source>
        <dbReference type="EMBL" id="ELQ34422.1"/>
    </source>
</evidence>
<dbReference type="AlphaFoldDB" id="A0AA97NQH3"/>
<sequence>AIKMLQLKYRVTCFYSKIQLIKI</sequence>
<gene>
    <name evidence="1" type="ORF">OOU_Y34scaffold00766g1</name>
</gene>
<feature type="non-terminal residue" evidence="1">
    <location>
        <position position="1"/>
    </location>
</feature>
<dbReference type="Proteomes" id="UP000011086">
    <property type="component" value="Unassembled WGS sequence"/>
</dbReference>
<protein>
    <submittedName>
        <fullName evidence="1">Uncharacterized protein</fullName>
    </submittedName>
</protein>
<reference evidence="1" key="1">
    <citation type="journal article" date="2012" name="PLoS Genet.">
        <title>Comparative analysis of the genomes of two field isolates of the rice blast fungus Magnaporthe oryzae.</title>
        <authorList>
            <person name="Xue M."/>
            <person name="Yang J."/>
            <person name="Li Z."/>
            <person name="Hu S."/>
            <person name="Yao N."/>
            <person name="Dean R.A."/>
            <person name="Zhao W."/>
            <person name="Shen M."/>
            <person name="Zhang H."/>
            <person name="Li C."/>
            <person name="Liu L."/>
            <person name="Cao L."/>
            <person name="Xu X."/>
            <person name="Xing Y."/>
            <person name="Hsiang T."/>
            <person name="Zhang Z."/>
            <person name="Xu J.R."/>
            <person name="Peng Y.L."/>
        </authorList>
    </citation>
    <scope>NUCLEOTIDE SEQUENCE</scope>
    <source>
        <strain evidence="1">Y34</strain>
    </source>
</reference>
<accession>A0AA97NQH3</accession>